<keyword evidence="3" id="KW-1185">Reference proteome</keyword>
<feature type="compositionally biased region" description="Acidic residues" evidence="1">
    <location>
        <begin position="140"/>
        <end position="151"/>
    </location>
</feature>
<accession>A0A0C2MCI3</accession>
<feature type="compositionally biased region" description="Acidic residues" evidence="1">
    <location>
        <begin position="47"/>
        <end position="58"/>
    </location>
</feature>
<proteinExistence type="predicted"/>
<dbReference type="EMBL" id="JWZT01005140">
    <property type="protein sequence ID" value="KII62029.1"/>
    <property type="molecule type" value="Genomic_DNA"/>
</dbReference>
<dbReference type="Proteomes" id="UP000031668">
    <property type="component" value="Unassembled WGS sequence"/>
</dbReference>
<name>A0A0C2MCI3_THEKT</name>
<protein>
    <submittedName>
        <fullName evidence="2">Uncharacterized protein</fullName>
    </submittedName>
</protein>
<gene>
    <name evidence="2" type="ORF">RF11_09381</name>
</gene>
<sequence>MTVVERLVILMNWMDRQKLVQVTLVKPDPIRLRFARMSILKVPSSTLDDEDTTTDEEDETKRKTPKILRSSKTMKIPPENIEFWKEEEPRDTEMTVVERLVILMNRMDREKLVQVTLVKPDPIRLRFARMSILKVPSSTLDDEDTTTDEEDETKRKTPKILRSSKTMKIPPENIEFDNPENILRTSEGFDGRT</sequence>
<feature type="region of interest" description="Disordered" evidence="1">
    <location>
        <begin position="45"/>
        <end position="65"/>
    </location>
</feature>
<dbReference type="AlphaFoldDB" id="A0A0C2MCI3"/>
<evidence type="ECO:0000313" key="2">
    <source>
        <dbReference type="EMBL" id="KII62029.1"/>
    </source>
</evidence>
<reference evidence="2 3" key="1">
    <citation type="journal article" date="2014" name="Genome Biol. Evol.">
        <title>The genome of the myxosporean Thelohanellus kitauei shows adaptations to nutrient acquisition within its fish host.</title>
        <authorList>
            <person name="Yang Y."/>
            <person name="Xiong J."/>
            <person name="Zhou Z."/>
            <person name="Huo F."/>
            <person name="Miao W."/>
            <person name="Ran C."/>
            <person name="Liu Y."/>
            <person name="Zhang J."/>
            <person name="Feng J."/>
            <person name="Wang M."/>
            <person name="Wang M."/>
            <person name="Wang L."/>
            <person name="Yao B."/>
        </authorList>
    </citation>
    <scope>NUCLEOTIDE SEQUENCE [LARGE SCALE GENOMIC DNA]</scope>
    <source>
        <strain evidence="2">Wuqing</strain>
    </source>
</reference>
<evidence type="ECO:0000313" key="3">
    <source>
        <dbReference type="Proteomes" id="UP000031668"/>
    </source>
</evidence>
<organism evidence="2 3">
    <name type="scientific">Thelohanellus kitauei</name>
    <name type="common">Myxosporean</name>
    <dbReference type="NCBI Taxonomy" id="669202"/>
    <lineage>
        <taxon>Eukaryota</taxon>
        <taxon>Metazoa</taxon>
        <taxon>Cnidaria</taxon>
        <taxon>Myxozoa</taxon>
        <taxon>Myxosporea</taxon>
        <taxon>Bivalvulida</taxon>
        <taxon>Platysporina</taxon>
        <taxon>Myxobolidae</taxon>
        <taxon>Thelohanellus</taxon>
    </lineage>
</organism>
<evidence type="ECO:0000256" key="1">
    <source>
        <dbReference type="SAM" id="MobiDB-lite"/>
    </source>
</evidence>
<feature type="region of interest" description="Disordered" evidence="1">
    <location>
        <begin position="138"/>
        <end position="193"/>
    </location>
</feature>
<comment type="caution">
    <text evidence="2">The sequence shown here is derived from an EMBL/GenBank/DDBJ whole genome shotgun (WGS) entry which is preliminary data.</text>
</comment>